<reference evidence="2 3" key="1">
    <citation type="journal article" date="2004" name="Science">
        <title>The genome of the diatom Thalassiosira pseudonana: ecology, evolution, and metabolism.</title>
        <authorList>
            <person name="Armbrust E.V."/>
            <person name="Berges J.A."/>
            <person name="Bowler C."/>
            <person name="Green B.R."/>
            <person name="Martinez D."/>
            <person name="Putnam N.H."/>
            <person name="Zhou S."/>
            <person name="Allen A.E."/>
            <person name="Apt K.E."/>
            <person name="Bechner M."/>
            <person name="Brzezinski M.A."/>
            <person name="Chaal B.K."/>
            <person name="Chiovitti A."/>
            <person name="Davis A.K."/>
            <person name="Demarest M.S."/>
            <person name="Detter J.C."/>
            <person name="Glavina T."/>
            <person name="Goodstein D."/>
            <person name="Hadi M.Z."/>
            <person name="Hellsten U."/>
            <person name="Hildebrand M."/>
            <person name="Jenkins B.D."/>
            <person name="Jurka J."/>
            <person name="Kapitonov V.V."/>
            <person name="Kroger N."/>
            <person name="Lau W.W."/>
            <person name="Lane T.W."/>
            <person name="Larimer F.W."/>
            <person name="Lippmeier J.C."/>
            <person name="Lucas S."/>
            <person name="Medina M."/>
            <person name="Montsant A."/>
            <person name="Obornik M."/>
            <person name="Parker M.S."/>
            <person name="Palenik B."/>
            <person name="Pazour G.J."/>
            <person name="Richardson P.M."/>
            <person name="Rynearson T.A."/>
            <person name="Saito M.A."/>
            <person name="Schwartz D.C."/>
            <person name="Thamatrakoln K."/>
            <person name="Valentin K."/>
            <person name="Vardi A."/>
            <person name="Wilkerson F.P."/>
            <person name="Rokhsar D.S."/>
        </authorList>
    </citation>
    <scope>NUCLEOTIDE SEQUENCE [LARGE SCALE GENOMIC DNA]</scope>
    <source>
        <strain evidence="2 3">CCMP1335</strain>
    </source>
</reference>
<gene>
    <name evidence="2" type="ORF">THAPSDRAFT_20740</name>
</gene>
<keyword evidence="3" id="KW-1185">Reference proteome</keyword>
<dbReference type="RefSeq" id="XP_002286711.1">
    <property type="nucleotide sequence ID" value="XM_002286675.1"/>
</dbReference>
<dbReference type="AlphaFoldDB" id="B8BQE7"/>
<name>B8BQE7_THAPS</name>
<dbReference type="Proteomes" id="UP000001449">
    <property type="component" value="Chromosome 1"/>
</dbReference>
<dbReference type="PaxDb" id="35128-Thaps20740"/>
<dbReference type="KEGG" id="tps:THAPSDRAFT_20740"/>
<dbReference type="InParanoid" id="B8BQE7"/>
<reference evidence="2 3" key="2">
    <citation type="journal article" date="2008" name="Nature">
        <title>The Phaeodactylum genome reveals the evolutionary history of diatom genomes.</title>
        <authorList>
            <person name="Bowler C."/>
            <person name="Allen A.E."/>
            <person name="Badger J.H."/>
            <person name="Grimwood J."/>
            <person name="Jabbari K."/>
            <person name="Kuo A."/>
            <person name="Maheswari U."/>
            <person name="Martens C."/>
            <person name="Maumus F."/>
            <person name="Otillar R.P."/>
            <person name="Rayko E."/>
            <person name="Salamov A."/>
            <person name="Vandepoele K."/>
            <person name="Beszteri B."/>
            <person name="Gruber A."/>
            <person name="Heijde M."/>
            <person name="Katinka M."/>
            <person name="Mock T."/>
            <person name="Valentin K."/>
            <person name="Verret F."/>
            <person name="Berges J.A."/>
            <person name="Brownlee C."/>
            <person name="Cadoret J.P."/>
            <person name="Chiovitti A."/>
            <person name="Choi C.J."/>
            <person name="Coesel S."/>
            <person name="De Martino A."/>
            <person name="Detter J.C."/>
            <person name="Durkin C."/>
            <person name="Falciatore A."/>
            <person name="Fournet J."/>
            <person name="Haruta M."/>
            <person name="Huysman M.J."/>
            <person name="Jenkins B.D."/>
            <person name="Jiroutova K."/>
            <person name="Jorgensen R.E."/>
            <person name="Joubert Y."/>
            <person name="Kaplan A."/>
            <person name="Kroger N."/>
            <person name="Kroth P.G."/>
            <person name="La Roche J."/>
            <person name="Lindquist E."/>
            <person name="Lommer M."/>
            <person name="Martin-Jezequel V."/>
            <person name="Lopez P.J."/>
            <person name="Lucas S."/>
            <person name="Mangogna M."/>
            <person name="McGinnis K."/>
            <person name="Medlin L.K."/>
            <person name="Montsant A."/>
            <person name="Oudot-Le Secq M.P."/>
            <person name="Napoli C."/>
            <person name="Obornik M."/>
            <person name="Parker M.S."/>
            <person name="Petit J.L."/>
            <person name="Porcel B.M."/>
            <person name="Poulsen N."/>
            <person name="Robison M."/>
            <person name="Rychlewski L."/>
            <person name="Rynearson T.A."/>
            <person name="Schmutz J."/>
            <person name="Shapiro H."/>
            <person name="Siaut M."/>
            <person name="Stanley M."/>
            <person name="Sussman M.R."/>
            <person name="Taylor A.R."/>
            <person name="Vardi A."/>
            <person name="von Dassow P."/>
            <person name="Vyverman W."/>
            <person name="Willis A."/>
            <person name="Wyrwicz L.S."/>
            <person name="Rokhsar D.S."/>
            <person name="Weissenbach J."/>
            <person name="Armbrust E.V."/>
            <person name="Green B.R."/>
            <person name="Van de Peer Y."/>
            <person name="Grigoriev I.V."/>
        </authorList>
    </citation>
    <scope>NUCLEOTIDE SEQUENCE [LARGE SCALE GENOMIC DNA]</scope>
    <source>
        <strain evidence="2 3">CCMP1335</strain>
    </source>
</reference>
<dbReference type="HOGENOM" id="CLU_1291296_0_0_1"/>
<sequence length="214" mass="23003">MALTGTFDDTSSERSEDVVVVSSKEQPEDEAITSVLTADALDHHNASTNPTPVIEVEVKNAAKASSQVGVGVFLGTFGLFLGGPIFGALLGGAAAYAASNDEGPVGNAARSTGEWALTTGTKVGEAVREADERHGIIDKLKELFTSEWQRVRQFDEEHHASERVKEILSDVSEKTVEFERKHHVVENLLEGIQNGVKFLLDKLRGATENETNAS</sequence>
<dbReference type="OMA" id="NEEHHVL"/>
<organism evidence="2 3">
    <name type="scientific">Thalassiosira pseudonana</name>
    <name type="common">Marine diatom</name>
    <name type="synonym">Cyclotella nana</name>
    <dbReference type="NCBI Taxonomy" id="35128"/>
    <lineage>
        <taxon>Eukaryota</taxon>
        <taxon>Sar</taxon>
        <taxon>Stramenopiles</taxon>
        <taxon>Ochrophyta</taxon>
        <taxon>Bacillariophyta</taxon>
        <taxon>Coscinodiscophyceae</taxon>
        <taxon>Thalassiosirophycidae</taxon>
        <taxon>Thalassiosirales</taxon>
        <taxon>Thalassiosiraceae</taxon>
        <taxon>Thalassiosira</taxon>
    </lineage>
</organism>
<feature type="region of interest" description="Disordered" evidence="1">
    <location>
        <begin position="1"/>
        <end position="25"/>
    </location>
</feature>
<evidence type="ECO:0000313" key="2">
    <source>
        <dbReference type="EMBL" id="EED96352.1"/>
    </source>
</evidence>
<dbReference type="GeneID" id="7449104"/>
<evidence type="ECO:0000256" key="1">
    <source>
        <dbReference type="SAM" id="MobiDB-lite"/>
    </source>
</evidence>
<dbReference type="EMBL" id="CM000638">
    <property type="protein sequence ID" value="EED96352.1"/>
    <property type="molecule type" value="Genomic_DNA"/>
</dbReference>
<proteinExistence type="predicted"/>
<evidence type="ECO:0000313" key="3">
    <source>
        <dbReference type="Proteomes" id="UP000001449"/>
    </source>
</evidence>
<accession>B8BQE7</accession>
<protein>
    <submittedName>
        <fullName evidence="2">Uncharacterized protein</fullName>
    </submittedName>
</protein>